<dbReference type="Proteomes" id="UP000232883">
    <property type="component" value="Chromosome"/>
</dbReference>
<evidence type="ECO:0000313" key="2">
    <source>
        <dbReference type="Proteomes" id="UP000232883"/>
    </source>
</evidence>
<sequence length="65" mass="7339">MTVEQIQQAIAALSAEEYKQLSTWLTKHDFSRWDDQIVADLEGGRLDGLIDEAKQEYQAGLTSLL</sequence>
<dbReference type="OrthoDB" id="9800707at2"/>
<dbReference type="EMBL" id="CP025096">
    <property type="protein sequence ID" value="AUD04010.1"/>
    <property type="molecule type" value="Genomic_DNA"/>
</dbReference>
<dbReference type="AlphaFoldDB" id="A0A2K8Z2A4"/>
<keyword evidence="2" id="KW-1185">Reference proteome</keyword>
<name>A0A2K8Z2A4_9BACT</name>
<reference evidence="1 2" key="1">
    <citation type="submission" date="2017-11" db="EMBL/GenBank/DDBJ databases">
        <title>Taxonomic description and genome sequences of Spirosoma HA7 sp. nov., isolated from pollen microhabitat of Corylus avellana.</title>
        <authorList>
            <person name="Ambika Manirajan B."/>
            <person name="Suarez C."/>
            <person name="Ratering S."/>
            <person name="Geissler-Plaum R."/>
            <person name="Cardinale M."/>
            <person name="Sylvia S."/>
        </authorList>
    </citation>
    <scope>NUCLEOTIDE SEQUENCE [LARGE SCALE GENOMIC DNA]</scope>
    <source>
        <strain evidence="1 2">HA7</strain>
    </source>
</reference>
<protein>
    <submittedName>
        <fullName evidence="1">Uncharacterized protein</fullName>
    </submittedName>
</protein>
<proteinExistence type="predicted"/>
<dbReference type="RefSeq" id="WP_100990076.1">
    <property type="nucleotide sequence ID" value="NZ_CP025096.1"/>
</dbReference>
<evidence type="ECO:0000313" key="1">
    <source>
        <dbReference type="EMBL" id="AUD04010.1"/>
    </source>
</evidence>
<accession>A0A2K8Z2A4</accession>
<dbReference type="KEGG" id="spir:CWM47_20580"/>
<organism evidence="1 2">
    <name type="scientific">Spirosoma pollinicola</name>
    <dbReference type="NCBI Taxonomy" id="2057025"/>
    <lineage>
        <taxon>Bacteria</taxon>
        <taxon>Pseudomonadati</taxon>
        <taxon>Bacteroidota</taxon>
        <taxon>Cytophagia</taxon>
        <taxon>Cytophagales</taxon>
        <taxon>Cytophagaceae</taxon>
        <taxon>Spirosoma</taxon>
    </lineage>
</organism>
<gene>
    <name evidence="1" type="ORF">CWM47_20580</name>
</gene>